<dbReference type="AlphaFoldDB" id="A0A381X0X4"/>
<dbReference type="NCBIfam" id="NF047593">
    <property type="entry name" value="IS66_ISAeme5_TnpA"/>
    <property type="match status" value="1"/>
</dbReference>
<protein>
    <recommendedName>
        <fullName evidence="2">Transposase</fullName>
    </recommendedName>
</protein>
<evidence type="ECO:0000313" key="1">
    <source>
        <dbReference type="EMBL" id="SVA58375.1"/>
    </source>
</evidence>
<organism evidence="1">
    <name type="scientific">marine metagenome</name>
    <dbReference type="NCBI Taxonomy" id="408172"/>
    <lineage>
        <taxon>unclassified sequences</taxon>
        <taxon>metagenomes</taxon>
        <taxon>ecological metagenomes</taxon>
    </lineage>
</organism>
<proteinExistence type="predicted"/>
<evidence type="ECO:0008006" key="2">
    <source>
        <dbReference type="Google" id="ProtNLM"/>
    </source>
</evidence>
<accession>A0A381X0X4</accession>
<gene>
    <name evidence="1" type="ORF">METZ01_LOCUS111229</name>
</gene>
<name>A0A381X0X4_9ZZZZ</name>
<sequence length="101" mass="11381">MTSSERRQHWQNIINQQVDSGLSKAAFCREQGILQQTFFYWAKKLKSPDTPQLILPVAITQHSAPSPNAQLEIELPCQTVLRFNESVSPSLLGQYLAVLKA</sequence>
<reference evidence="1" key="1">
    <citation type="submission" date="2018-05" db="EMBL/GenBank/DDBJ databases">
        <authorList>
            <person name="Lanie J.A."/>
            <person name="Ng W.-L."/>
            <person name="Kazmierczak K.M."/>
            <person name="Andrzejewski T.M."/>
            <person name="Davidsen T.M."/>
            <person name="Wayne K.J."/>
            <person name="Tettelin H."/>
            <person name="Glass J.I."/>
            <person name="Rusch D."/>
            <person name="Podicherti R."/>
            <person name="Tsui H.-C.T."/>
            <person name="Winkler M.E."/>
        </authorList>
    </citation>
    <scope>NUCLEOTIDE SEQUENCE</scope>
</reference>
<dbReference type="EMBL" id="UINC01013526">
    <property type="protein sequence ID" value="SVA58375.1"/>
    <property type="molecule type" value="Genomic_DNA"/>
</dbReference>